<dbReference type="Gene3D" id="2.40.50.140">
    <property type="entry name" value="Nucleic acid-binding proteins"/>
    <property type="match status" value="1"/>
</dbReference>
<dbReference type="InterPro" id="IPR012340">
    <property type="entry name" value="NA-bd_OB-fold"/>
</dbReference>
<keyword evidence="2" id="KW-1185">Reference proteome</keyword>
<name>A0ABT1WI15_9BURK</name>
<evidence type="ECO:0000313" key="1">
    <source>
        <dbReference type="EMBL" id="MCQ8897162.1"/>
    </source>
</evidence>
<dbReference type="SUPFAM" id="SSF50249">
    <property type="entry name" value="Nucleic acid-binding proteins"/>
    <property type="match status" value="1"/>
</dbReference>
<dbReference type="Proteomes" id="UP001204142">
    <property type="component" value="Unassembled WGS sequence"/>
</dbReference>
<dbReference type="InterPro" id="IPR023646">
    <property type="entry name" value="Prisomal_replication_PriB"/>
</dbReference>
<organism evidence="1 2">
    <name type="scientific">Limnobacter humi</name>
    <dbReference type="NCBI Taxonomy" id="1778671"/>
    <lineage>
        <taxon>Bacteria</taxon>
        <taxon>Pseudomonadati</taxon>
        <taxon>Pseudomonadota</taxon>
        <taxon>Betaproteobacteria</taxon>
        <taxon>Burkholderiales</taxon>
        <taxon>Burkholderiaceae</taxon>
        <taxon>Limnobacter</taxon>
    </lineage>
</organism>
<dbReference type="Pfam" id="PF22657">
    <property type="entry name" value="SSB_1"/>
    <property type="match status" value="1"/>
</dbReference>
<sequence length="109" mass="12127">MNLEEEQENREPQGVNEFTLSAKLIAKSVLRYTPAGLPVCDFEIEHDSVQLEATKPRQVRCTVRAVALGAAAHQVEGLPLGVERVWVGFMALRSHTSKSLRFHVCAVRT</sequence>
<dbReference type="PIRSF" id="PIRSF003135">
    <property type="entry name" value="Primosomal_n"/>
    <property type="match status" value="1"/>
</dbReference>
<accession>A0ABT1WI15</accession>
<protein>
    <submittedName>
        <fullName evidence="1">Primosomal replication protein N</fullName>
    </submittedName>
</protein>
<gene>
    <name evidence="1" type="primary">priB</name>
    <name evidence="1" type="ORF">NQT62_12030</name>
</gene>
<reference evidence="1 2" key="1">
    <citation type="submission" date="2022-07" db="EMBL/GenBank/DDBJ databases">
        <authorList>
            <person name="Xamxidin M."/>
            <person name="Wu M."/>
        </authorList>
    </citation>
    <scope>NUCLEOTIDE SEQUENCE [LARGE SCALE GENOMIC DNA]</scope>
    <source>
        <strain evidence="1 2">NBRC 111650</strain>
    </source>
</reference>
<comment type="caution">
    <text evidence="1">The sequence shown here is derived from an EMBL/GenBank/DDBJ whole genome shotgun (WGS) entry which is preliminary data.</text>
</comment>
<evidence type="ECO:0000313" key="2">
    <source>
        <dbReference type="Proteomes" id="UP001204142"/>
    </source>
</evidence>
<dbReference type="NCBIfam" id="TIGR04418">
    <property type="entry name" value="PriB_gamma"/>
    <property type="match status" value="1"/>
</dbReference>
<dbReference type="RefSeq" id="WP_256764963.1">
    <property type="nucleotide sequence ID" value="NZ_JANIGO010000004.1"/>
</dbReference>
<dbReference type="EMBL" id="JANIGO010000004">
    <property type="protein sequence ID" value="MCQ8897162.1"/>
    <property type="molecule type" value="Genomic_DNA"/>
</dbReference>
<proteinExistence type="predicted"/>